<feature type="domain" description="SH3b" evidence="3">
    <location>
        <begin position="196"/>
        <end position="261"/>
    </location>
</feature>
<dbReference type="Gene3D" id="2.30.30.40">
    <property type="entry name" value="SH3 Domains"/>
    <property type="match status" value="1"/>
</dbReference>
<name>E0RVW9_BUTPB</name>
<feature type="compositionally biased region" description="Acidic residues" evidence="1">
    <location>
        <begin position="111"/>
        <end position="137"/>
    </location>
</feature>
<organism evidence="4 5">
    <name type="scientific">Butyrivibrio proteoclasticus (strain ATCC 51982 / DSM 14932 / B316)</name>
    <name type="common">Clostridium proteoclasticum</name>
    <dbReference type="NCBI Taxonomy" id="515622"/>
    <lineage>
        <taxon>Bacteria</taxon>
        <taxon>Bacillati</taxon>
        <taxon>Bacillota</taxon>
        <taxon>Clostridia</taxon>
        <taxon>Lachnospirales</taxon>
        <taxon>Lachnospiraceae</taxon>
        <taxon>Butyrivibrio</taxon>
    </lineage>
</organism>
<gene>
    <name evidence="4" type="ordered locus">bpr_I2921</name>
</gene>
<reference evidence="4 5" key="1">
    <citation type="journal article" date="2010" name="PLoS ONE">
        <title>The glycobiome of the rumen bacterium Butyrivibrio proteoclasticus B316(T) highlights adaptation to a polysaccharide-rich environment.</title>
        <authorList>
            <person name="Kelly W.J."/>
            <person name="Leahy S.C."/>
            <person name="Altermann E."/>
            <person name="Yeoman C.J."/>
            <person name="Dunne J.C."/>
            <person name="Kong Z."/>
            <person name="Pacheco D.M."/>
            <person name="Li D."/>
            <person name="Noel S.J."/>
            <person name="Moon C.D."/>
            <person name="Cookson A.L."/>
            <person name="Attwood G.T."/>
        </authorList>
    </citation>
    <scope>NUCLEOTIDE SEQUENCE [LARGE SCALE GENOMIC DNA]</scope>
    <source>
        <strain evidence="5">ATCC 51982 / DSM 14932 / B316</strain>
    </source>
</reference>
<dbReference type="InterPro" id="IPR003646">
    <property type="entry name" value="SH3-like_bac-type"/>
</dbReference>
<feature type="compositionally biased region" description="Basic and acidic residues" evidence="1">
    <location>
        <begin position="83"/>
        <end position="99"/>
    </location>
</feature>
<dbReference type="STRING" id="515622.bpr_I2921"/>
<evidence type="ECO:0000313" key="4">
    <source>
        <dbReference type="EMBL" id="ADL35651.1"/>
    </source>
</evidence>
<feature type="region of interest" description="Disordered" evidence="1">
    <location>
        <begin position="1"/>
        <end position="137"/>
    </location>
</feature>
<keyword evidence="5" id="KW-1185">Reference proteome</keyword>
<accession>E0RVW9</accession>
<dbReference type="Proteomes" id="UP000001299">
    <property type="component" value="Chromosome 1"/>
</dbReference>
<protein>
    <submittedName>
        <fullName evidence="4">Bacterial SH3 domain-containing protein</fullName>
    </submittedName>
</protein>
<feature type="compositionally biased region" description="Basic and acidic residues" evidence="1">
    <location>
        <begin position="36"/>
        <end position="74"/>
    </location>
</feature>
<dbReference type="AlphaFoldDB" id="E0RVW9"/>
<feature type="compositionally biased region" description="Basic and acidic residues" evidence="1">
    <location>
        <begin position="1"/>
        <end position="17"/>
    </location>
</feature>
<keyword evidence="2" id="KW-1133">Transmembrane helix</keyword>
<sequence length="261" mass="30125">MADKITNFEDYKKKGNVEDTTDIDIQIEDPYNFFNEQEREEYFQERQKELSKDKEKTAPEHKSVRPVHEEKAENTDTDDVRDEEPKRLKEPEEIIEPVRRRTHHREKPPVDEDYDEEPDEEYDEDDNEDSEDDAEDEGGFPIELLIRISSIITGILILAFLAIVAKVKIYDKYFAPDPDEVQTVQVALPAGYTDKNDTVVVTAEKLNLRTVDNSQSDSTIVTSVPKGTELNRVAVNSDGTWALVDYNGQRVYASMKYLTEK</sequence>
<dbReference type="KEGG" id="bpb:bpr_I2921"/>
<keyword evidence="2" id="KW-0812">Transmembrane</keyword>
<dbReference type="eggNOG" id="COG3103">
    <property type="taxonomic scope" value="Bacteria"/>
</dbReference>
<evidence type="ECO:0000259" key="3">
    <source>
        <dbReference type="PROSITE" id="PS51781"/>
    </source>
</evidence>
<dbReference type="Pfam" id="PF08239">
    <property type="entry name" value="SH3_3"/>
    <property type="match status" value="1"/>
</dbReference>
<feature type="transmembrane region" description="Helical" evidence="2">
    <location>
        <begin position="144"/>
        <end position="165"/>
    </location>
</feature>
<evidence type="ECO:0000256" key="1">
    <source>
        <dbReference type="SAM" id="MobiDB-lite"/>
    </source>
</evidence>
<proteinExistence type="predicted"/>
<dbReference type="RefSeq" id="WP_013282303.1">
    <property type="nucleotide sequence ID" value="NC_014387.1"/>
</dbReference>
<evidence type="ECO:0000256" key="2">
    <source>
        <dbReference type="SAM" id="Phobius"/>
    </source>
</evidence>
<evidence type="ECO:0000313" key="5">
    <source>
        <dbReference type="Proteomes" id="UP000001299"/>
    </source>
</evidence>
<dbReference type="EMBL" id="CP001810">
    <property type="protein sequence ID" value="ADL35651.1"/>
    <property type="molecule type" value="Genomic_DNA"/>
</dbReference>
<dbReference type="SMART" id="SM00287">
    <property type="entry name" value="SH3b"/>
    <property type="match status" value="1"/>
</dbReference>
<dbReference type="PROSITE" id="PS51781">
    <property type="entry name" value="SH3B"/>
    <property type="match status" value="1"/>
</dbReference>
<keyword evidence="2" id="KW-0472">Membrane</keyword>
<dbReference type="HOGENOM" id="CLU_1064283_0_0_9"/>